<keyword evidence="2" id="KW-1185">Reference proteome</keyword>
<dbReference type="Proteomes" id="UP000225965">
    <property type="component" value="Segment"/>
</dbReference>
<dbReference type="KEGG" id="vg:63210722"/>
<accession>A0A1L6BYN0</accession>
<dbReference type="GeneID" id="63210722"/>
<reference evidence="1 2" key="1">
    <citation type="submission" date="2016-11" db="EMBL/GenBank/DDBJ databases">
        <authorList>
            <person name="Brown T."/>
            <person name="Davidson K."/>
            <person name="Doll Z."/>
            <person name="Jansson R."/>
            <person name="Janyszek T."/>
            <person name="Lwin C."/>
            <person name="Patil S."/>
            <person name="Piper J."/>
            <person name="Rajendiran N."/>
            <person name="Rittenhouse N.L."/>
            <person name="Younker T.P."/>
            <person name="Zhang J."/>
            <person name="Garlena R.A."/>
            <person name="Russell D.A."/>
            <person name="Pope W.H."/>
            <person name="Jacobs-Sera D."/>
            <person name="Hatfull G.F."/>
        </authorList>
    </citation>
    <scope>NUCLEOTIDE SEQUENCE [LARGE SCALE GENOMIC DNA]</scope>
</reference>
<evidence type="ECO:0000313" key="1">
    <source>
        <dbReference type="EMBL" id="APQ42207.1"/>
    </source>
</evidence>
<dbReference type="EMBL" id="KY223999">
    <property type="protein sequence ID" value="APQ42207.1"/>
    <property type="molecule type" value="Genomic_DNA"/>
</dbReference>
<name>A0A1L6BYN0_9CAUD</name>
<evidence type="ECO:0000313" key="2">
    <source>
        <dbReference type="Proteomes" id="UP000225965"/>
    </source>
</evidence>
<organism evidence="1 2">
    <name type="scientific">Mycobacterium phage MrMagoo</name>
    <dbReference type="NCBI Taxonomy" id="1927020"/>
    <lineage>
        <taxon>Viruses</taxon>
        <taxon>Duplodnaviria</taxon>
        <taxon>Heunggongvirae</taxon>
        <taxon>Uroviricota</taxon>
        <taxon>Caudoviricetes</taxon>
        <taxon>Vilmaviridae</taxon>
        <taxon>Mclasvirinae</taxon>
        <taxon>Reyvirus</taxon>
        <taxon>Reyvirus mrmagoo</taxon>
    </lineage>
</organism>
<proteinExistence type="predicted"/>
<sequence length="48" mass="5265">MWIVPTLLRVNAYKCSACKRPVGLMVDAKGEPEIFKCPNTGRVATATK</sequence>
<protein>
    <submittedName>
        <fullName evidence="1">Uncharacterized protein</fullName>
    </submittedName>
</protein>
<dbReference type="RefSeq" id="YP_010014010.1">
    <property type="nucleotide sequence ID" value="NC_053515.1"/>
</dbReference>
<gene>
    <name evidence="1" type="primary">110</name>
    <name evidence="1" type="ORF">PBI_MRMAGOO_110</name>
</gene>